<dbReference type="GO" id="GO:0008574">
    <property type="term" value="F:plus-end-directed microtubule motor activity"/>
    <property type="evidence" value="ECO:0007669"/>
    <property type="project" value="TreeGrafter"/>
</dbReference>
<dbReference type="Pfam" id="PF00225">
    <property type="entry name" value="Kinesin"/>
    <property type="match status" value="1"/>
</dbReference>
<evidence type="ECO:0000256" key="7">
    <source>
        <dbReference type="ARBA" id="ARBA00022840"/>
    </source>
</evidence>
<dbReference type="SUPFAM" id="SSF52540">
    <property type="entry name" value="P-loop containing nucleoside triphosphate hydrolases"/>
    <property type="match status" value="1"/>
</dbReference>
<evidence type="ECO:0000256" key="10">
    <source>
        <dbReference type="ARBA" id="ARBA00023212"/>
    </source>
</evidence>
<dbReference type="PRINTS" id="PR00380">
    <property type="entry name" value="KINESINHEAVY"/>
</dbReference>
<evidence type="ECO:0000256" key="4">
    <source>
        <dbReference type="ARBA" id="ARBA00022701"/>
    </source>
</evidence>
<evidence type="ECO:0000256" key="2">
    <source>
        <dbReference type="ARBA" id="ARBA00022490"/>
    </source>
</evidence>
<feature type="binding site" evidence="13">
    <location>
        <begin position="102"/>
        <end position="109"/>
    </location>
    <ligand>
        <name>ATP</name>
        <dbReference type="ChEBI" id="CHEBI:30616"/>
    </ligand>
</feature>
<evidence type="ECO:0000256" key="9">
    <source>
        <dbReference type="ARBA" id="ARBA00023175"/>
    </source>
</evidence>
<feature type="region of interest" description="Disordered" evidence="15">
    <location>
        <begin position="1030"/>
        <end position="1065"/>
    </location>
</feature>
<evidence type="ECO:0000256" key="12">
    <source>
        <dbReference type="ARBA" id="ARBA00034704"/>
    </source>
</evidence>
<protein>
    <recommendedName>
        <fullName evidence="16">Kinesin motor domain-containing protein</fullName>
    </recommendedName>
</protein>
<dbReference type="InterPro" id="IPR019821">
    <property type="entry name" value="Kinesin_motor_CS"/>
</dbReference>
<keyword evidence="18" id="KW-1185">Reference proteome</keyword>
<keyword evidence="5 13" id="KW-0547">Nucleotide-binding</keyword>
<dbReference type="InterPro" id="IPR001752">
    <property type="entry name" value="Kinesin_motor_dom"/>
</dbReference>
<dbReference type="STRING" id="578462.A0A0L0T5E6"/>
<reference evidence="17 18" key="1">
    <citation type="submission" date="2009-11" db="EMBL/GenBank/DDBJ databases">
        <title>Annotation of Allomyces macrogynus ATCC 38327.</title>
        <authorList>
            <consortium name="The Broad Institute Genome Sequencing Platform"/>
            <person name="Russ C."/>
            <person name="Cuomo C."/>
            <person name="Burger G."/>
            <person name="Gray M.W."/>
            <person name="Holland P.W.H."/>
            <person name="King N."/>
            <person name="Lang F.B.F."/>
            <person name="Roger A.J."/>
            <person name="Ruiz-Trillo I."/>
            <person name="Young S.K."/>
            <person name="Zeng Q."/>
            <person name="Gargeya S."/>
            <person name="Fitzgerald M."/>
            <person name="Haas B."/>
            <person name="Abouelleil A."/>
            <person name="Alvarado L."/>
            <person name="Arachchi H.M."/>
            <person name="Berlin A."/>
            <person name="Chapman S.B."/>
            <person name="Gearin G."/>
            <person name="Goldberg J."/>
            <person name="Griggs A."/>
            <person name="Gujja S."/>
            <person name="Hansen M."/>
            <person name="Heiman D."/>
            <person name="Howarth C."/>
            <person name="Larimer J."/>
            <person name="Lui A."/>
            <person name="MacDonald P.J.P."/>
            <person name="McCowen C."/>
            <person name="Montmayeur A."/>
            <person name="Murphy C."/>
            <person name="Neiman D."/>
            <person name="Pearson M."/>
            <person name="Priest M."/>
            <person name="Roberts A."/>
            <person name="Saif S."/>
            <person name="Shea T."/>
            <person name="Sisk P."/>
            <person name="Stolte C."/>
            <person name="Sykes S."/>
            <person name="Wortman J."/>
            <person name="Nusbaum C."/>
            <person name="Birren B."/>
        </authorList>
    </citation>
    <scope>NUCLEOTIDE SEQUENCE [LARGE SCALE GENOMIC DNA]</scope>
    <source>
        <strain evidence="17 18">ATCC 38327</strain>
    </source>
</reference>
<accession>A0A0L0T5E6</accession>
<evidence type="ECO:0000256" key="8">
    <source>
        <dbReference type="ARBA" id="ARBA00023054"/>
    </source>
</evidence>
<dbReference type="GO" id="GO:0000073">
    <property type="term" value="P:initial mitotic spindle pole body separation"/>
    <property type="evidence" value="ECO:0007669"/>
    <property type="project" value="UniProtKB-ARBA"/>
</dbReference>
<evidence type="ECO:0000313" key="18">
    <source>
        <dbReference type="Proteomes" id="UP000054350"/>
    </source>
</evidence>
<evidence type="ECO:0000256" key="3">
    <source>
        <dbReference type="ARBA" id="ARBA00022618"/>
    </source>
</evidence>
<dbReference type="eggNOG" id="KOG0243">
    <property type="taxonomic scope" value="Eukaryota"/>
</dbReference>
<evidence type="ECO:0000256" key="1">
    <source>
        <dbReference type="ARBA" id="ARBA00004245"/>
    </source>
</evidence>
<dbReference type="VEuPathDB" id="FungiDB:AMAG_14337"/>
<dbReference type="PROSITE" id="PS50067">
    <property type="entry name" value="KINESIN_MOTOR_2"/>
    <property type="match status" value="1"/>
</dbReference>
<organism evidence="17 18">
    <name type="scientific">Allomyces macrogynus (strain ATCC 38327)</name>
    <name type="common">Allomyces javanicus var. macrogynus</name>
    <dbReference type="NCBI Taxonomy" id="578462"/>
    <lineage>
        <taxon>Eukaryota</taxon>
        <taxon>Fungi</taxon>
        <taxon>Fungi incertae sedis</taxon>
        <taxon>Blastocladiomycota</taxon>
        <taxon>Blastocladiomycetes</taxon>
        <taxon>Blastocladiales</taxon>
        <taxon>Blastocladiaceae</taxon>
        <taxon>Allomyces</taxon>
    </lineage>
</organism>
<dbReference type="PANTHER" id="PTHR47970">
    <property type="entry name" value="KINESIN-LIKE PROTEIN KIF11"/>
    <property type="match status" value="1"/>
</dbReference>
<reference evidence="18" key="2">
    <citation type="submission" date="2009-11" db="EMBL/GenBank/DDBJ databases">
        <title>The Genome Sequence of Allomyces macrogynus strain ATCC 38327.</title>
        <authorList>
            <consortium name="The Broad Institute Genome Sequencing Platform"/>
            <person name="Russ C."/>
            <person name="Cuomo C."/>
            <person name="Shea T."/>
            <person name="Young S.K."/>
            <person name="Zeng Q."/>
            <person name="Koehrsen M."/>
            <person name="Haas B."/>
            <person name="Borodovsky M."/>
            <person name="Guigo R."/>
            <person name="Alvarado L."/>
            <person name="Berlin A."/>
            <person name="Borenstein D."/>
            <person name="Chen Z."/>
            <person name="Engels R."/>
            <person name="Freedman E."/>
            <person name="Gellesch M."/>
            <person name="Goldberg J."/>
            <person name="Griggs A."/>
            <person name="Gujja S."/>
            <person name="Heiman D."/>
            <person name="Hepburn T."/>
            <person name="Howarth C."/>
            <person name="Jen D."/>
            <person name="Larson L."/>
            <person name="Lewis B."/>
            <person name="Mehta T."/>
            <person name="Park D."/>
            <person name="Pearson M."/>
            <person name="Roberts A."/>
            <person name="Saif S."/>
            <person name="Shenoy N."/>
            <person name="Sisk P."/>
            <person name="Stolte C."/>
            <person name="Sykes S."/>
            <person name="Walk T."/>
            <person name="White J."/>
            <person name="Yandava C."/>
            <person name="Burger G."/>
            <person name="Gray M.W."/>
            <person name="Holland P.W.H."/>
            <person name="King N."/>
            <person name="Lang F.B.F."/>
            <person name="Roger A.J."/>
            <person name="Ruiz-Trillo I."/>
            <person name="Lander E."/>
            <person name="Nusbaum C."/>
        </authorList>
    </citation>
    <scope>NUCLEOTIDE SEQUENCE [LARGE SCALE GENOMIC DNA]</scope>
    <source>
        <strain evidence="18">ATCC 38327</strain>
    </source>
</reference>
<dbReference type="GO" id="GO:0008017">
    <property type="term" value="F:microtubule binding"/>
    <property type="evidence" value="ECO:0007669"/>
    <property type="project" value="InterPro"/>
</dbReference>
<dbReference type="SMART" id="SM00129">
    <property type="entry name" value="KISc"/>
    <property type="match status" value="1"/>
</dbReference>
<keyword evidence="9 13" id="KW-0505">Motor protein</keyword>
<dbReference type="Proteomes" id="UP000054350">
    <property type="component" value="Unassembled WGS sequence"/>
</dbReference>
<dbReference type="InterPro" id="IPR027417">
    <property type="entry name" value="P-loop_NTPase"/>
</dbReference>
<sequence>MPPTPASAAAAETNIQVVLRCRPINDKEATERAHAVLAFKGIRGRELAVRAAIPSDRSLTKTFTFDRVYAPEASQELVFRDVVYPIVEEVVSGYNCTIFAYGQTGTGKTHTMQGDLALSPGGQLSPHAGMIPRALYALFEIVNFDAGDATVKVSCIELYNEELRDLLAVTDDDSAKLKLYEENKVVHLQGAQERFVKSPVEVIQLLNQATEKRQVAATKMNEKSSRSHCVFMVTVMIKESTPDGLEVMKVGKLNLVDLAGSENIGRSGAENRQAREAGAINQSLLTLGRVINALVEKQGHVPYRESKLTRLLKDSLGGHTKTCIIATVSPARSNLEETLSTLDYAHRAKNIRNKPKVNEHRSKRAIISEYEREIDQLRADLQATREKNGIFLAETRYQDMVATMAEQKEVLDQVQIERADLEEAVRAEMARADAAEAQVAHATAAYAAVRGRLVEQMEAARAMHARTEEDRRVVGYLAQGDARLRGAVDELTASLTATDRDVASLHELLGSARGVVDGNRQLVDKFRDSTAADVDRMYSELAAYEAAQITASNQARAQVAEIKAKLHESTTQTTASITSLAATVASLTADLAATSTTASTADQAAHASLLERHRDATQSLAATVAAHTRAIDTWVADTAATITSAFDTQAAHHVQLDTRVRALLAAVAAQVDAHRASLAAARDATRAFVAETAAAAREAAERTRVAAAAEAEATERAADALAADVARLVRAFASDRAEKWAGVAASGVAGIDAAREAVDAFGAQSEEQDKQAAESADAARAAVDMCEKPVWDVHAEMGKHRDAVRADLGSRVAALGATACEWAWEMTEKVESAHIEVERIALADAERRDAHGAEVRTGVKKVADAVRDAMRQAAQEVEKGRKMVQAQVDAVDVETPSTAAHALAQSLSTSLMTIHTSTAALADAQRPPPSLPKRTTYRAPPCPSPLAARSAILAASPAPPPSTLAGSPLALPRDTTVPPAHALDMPINGATAAMAAAASAVDDESVTNENDAPEDAPFVFADGSVAGPLAAVPPRAGGNGRKRKGAVSGLPPPTTPTRFKRARNA</sequence>
<keyword evidence="8 14" id="KW-0175">Coiled coil</keyword>
<name>A0A0L0T5E6_ALLM3</name>
<keyword evidence="10" id="KW-0206">Cytoskeleton</keyword>
<proteinExistence type="inferred from homology"/>
<keyword evidence="11" id="KW-0131">Cell cycle</keyword>
<dbReference type="AlphaFoldDB" id="A0A0L0T5E6"/>
<dbReference type="CDD" id="cd01364">
    <property type="entry name" value="KISc_BimC_Eg5"/>
    <property type="match status" value="1"/>
</dbReference>
<dbReference type="OrthoDB" id="3176171at2759"/>
<dbReference type="FunFam" id="3.40.850.10:FF:000051">
    <property type="entry name" value="Kinesin-like protein bimC"/>
    <property type="match status" value="1"/>
</dbReference>
<evidence type="ECO:0000256" key="15">
    <source>
        <dbReference type="SAM" id="MobiDB-lite"/>
    </source>
</evidence>
<comment type="subcellular location">
    <subcellularLocation>
        <location evidence="1">Cytoplasm</location>
        <location evidence="1">Cytoskeleton</location>
    </subcellularLocation>
</comment>
<keyword evidence="6" id="KW-0498">Mitosis</keyword>
<dbReference type="InterPro" id="IPR047149">
    <property type="entry name" value="KIF11-like"/>
</dbReference>
<evidence type="ECO:0000256" key="5">
    <source>
        <dbReference type="ARBA" id="ARBA00022741"/>
    </source>
</evidence>
<keyword evidence="3" id="KW-0132">Cell division</keyword>
<evidence type="ECO:0000259" key="16">
    <source>
        <dbReference type="PROSITE" id="PS50067"/>
    </source>
</evidence>
<dbReference type="InterPro" id="IPR036961">
    <property type="entry name" value="Kinesin_motor_dom_sf"/>
</dbReference>
<evidence type="ECO:0000256" key="6">
    <source>
        <dbReference type="ARBA" id="ARBA00022776"/>
    </source>
</evidence>
<keyword evidence="2" id="KW-0963">Cytoplasm</keyword>
<dbReference type="GO" id="GO:0072686">
    <property type="term" value="C:mitotic spindle"/>
    <property type="evidence" value="ECO:0007669"/>
    <property type="project" value="TreeGrafter"/>
</dbReference>
<dbReference type="Gene3D" id="3.40.850.10">
    <property type="entry name" value="Kinesin motor domain"/>
    <property type="match status" value="1"/>
</dbReference>
<dbReference type="GO" id="GO:0005876">
    <property type="term" value="C:spindle microtubule"/>
    <property type="evidence" value="ECO:0007669"/>
    <property type="project" value="TreeGrafter"/>
</dbReference>
<evidence type="ECO:0000256" key="11">
    <source>
        <dbReference type="ARBA" id="ARBA00023306"/>
    </source>
</evidence>
<dbReference type="PROSITE" id="PS00411">
    <property type="entry name" value="KINESIN_MOTOR_1"/>
    <property type="match status" value="1"/>
</dbReference>
<comment type="similarity">
    <text evidence="12">Belongs to the TRAFAC class myosin-kinesin ATPase superfamily. Kinesin family. KIN-5/BimC subfamily.</text>
</comment>
<feature type="domain" description="Kinesin motor" evidence="16">
    <location>
        <begin position="14"/>
        <end position="351"/>
    </location>
</feature>
<keyword evidence="7 13" id="KW-0067">ATP-binding</keyword>
<dbReference type="EMBL" id="GG745362">
    <property type="protein sequence ID" value="KNE69799.1"/>
    <property type="molecule type" value="Genomic_DNA"/>
</dbReference>
<dbReference type="GO" id="GO:0051301">
    <property type="term" value="P:cell division"/>
    <property type="evidence" value="ECO:0007669"/>
    <property type="project" value="UniProtKB-KW"/>
</dbReference>
<dbReference type="GO" id="GO:0007018">
    <property type="term" value="P:microtubule-based movement"/>
    <property type="evidence" value="ECO:0007669"/>
    <property type="project" value="InterPro"/>
</dbReference>
<dbReference type="PANTHER" id="PTHR47970:SF12">
    <property type="entry name" value="KINESIN FAMILY MEMBER 11"/>
    <property type="match status" value="1"/>
</dbReference>
<evidence type="ECO:0000313" key="17">
    <source>
        <dbReference type="EMBL" id="KNE69799.1"/>
    </source>
</evidence>
<evidence type="ECO:0000256" key="13">
    <source>
        <dbReference type="PROSITE-ProRule" id="PRU00283"/>
    </source>
</evidence>
<gene>
    <name evidence="17" type="ORF">AMAG_14337</name>
</gene>
<dbReference type="InterPro" id="IPR047241">
    <property type="entry name" value="KIF11-like_kin_motor_dom"/>
</dbReference>
<evidence type="ECO:0000256" key="14">
    <source>
        <dbReference type="SAM" id="Coils"/>
    </source>
</evidence>
<keyword evidence="4" id="KW-0493">Microtubule</keyword>
<dbReference type="GO" id="GO:0005524">
    <property type="term" value="F:ATP binding"/>
    <property type="evidence" value="ECO:0007669"/>
    <property type="project" value="UniProtKB-UniRule"/>
</dbReference>
<feature type="coiled-coil region" evidence="14">
    <location>
        <begin position="360"/>
        <end position="438"/>
    </location>
</feature>